<proteinExistence type="predicted"/>
<dbReference type="InParanoid" id="A0A078A6D3"/>
<sequence length="187" mass="22512">MPIAVNTNTLQSYNHQIDQNHRNPLLITNKNADQEVSLQYETINNLDQTEIVEIKPNQSTGRVQLKSYKGTHRDDMIEEDKEFRIHQEQMLSFHQKHIDGWRSNKKSEREIKDEVEKELKKKIKLKYKNLIEQNEVYQAIIKEKMRIIEHQKDHQIMDLQKQLQKELRENNHIQQSLISHKNELEKL</sequence>
<protein>
    <submittedName>
        <fullName evidence="1">Uncharacterized protein</fullName>
    </submittedName>
</protein>
<dbReference type="Proteomes" id="UP000039865">
    <property type="component" value="Unassembled WGS sequence"/>
</dbReference>
<accession>A0A078A6D3</accession>
<gene>
    <name evidence="1" type="primary">Contig6918.g7405</name>
    <name evidence="1" type="ORF">STYLEM_6725</name>
</gene>
<evidence type="ECO:0000313" key="1">
    <source>
        <dbReference type="EMBL" id="CDW77759.1"/>
    </source>
</evidence>
<dbReference type="EMBL" id="CCKQ01006447">
    <property type="protein sequence ID" value="CDW77759.1"/>
    <property type="molecule type" value="Genomic_DNA"/>
</dbReference>
<dbReference type="AlphaFoldDB" id="A0A078A6D3"/>
<reference evidence="1 2" key="1">
    <citation type="submission" date="2014-06" db="EMBL/GenBank/DDBJ databases">
        <authorList>
            <person name="Swart Estienne"/>
        </authorList>
    </citation>
    <scope>NUCLEOTIDE SEQUENCE [LARGE SCALE GENOMIC DNA]</scope>
    <source>
        <strain evidence="1 2">130c</strain>
    </source>
</reference>
<evidence type="ECO:0000313" key="2">
    <source>
        <dbReference type="Proteomes" id="UP000039865"/>
    </source>
</evidence>
<keyword evidence="2" id="KW-1185">Reference proteome</keyword>
<name>A0A078A6D3_STYLE</name>
<organism evidence="1 2">
    <name type="scientific">Stylonychia lemnae</name>
    <name type="common">Ciliate</name>
    <dbReference type="NCBI Taxonomy" id="5949"/>
    <lineage>
        <taxon>Eukaryota</taxon>
        <taxon>Sar</taxon>
        <taxon>Alveolata</taxon>
        <taxon>Ciliophora</taxon>
        <taxon>Intramacronucleata</taxon>
        <taxon>Spirotrichea</taxon>
        <taxon>Stichotrichia</taxon>
        <taxon>Sporadotrichida</taxon>
        <taxon>Oxytrichidae</taxon>
        <taxon>Stylonychinae</taxon>
        <taxon>Stylonychia</taxon>
    </lineage>
</organism>